<dbReference type="InterPro" id="IPR008948">
    <property type="entry name" value="L-Aspartase-like"/>
</dbReference>
<dbReference type="PANTHER" id="PTHR11444:SF22">
    <property type="entry name" value="FUMARATE HYDRATASE CLASS II"/>
    <property type="match status" value="1"/>
</dbReference>
<feature type="site" description="Important for catalytic activity" evidence="5">
    <location>
        <position position="328"/>
    </location>
</feature>
<comment type="catalytic activity">
    <reaction evidence="5">
        <text>(S)-malate = fumarate + H2O</text>
        <dbReference type="Rhea" id="RHEA:12460"/>
        <dbReference type="ChEBI" id="CHEBI:15377"/>
        <dbReference type="ChEBI" id="CHEBI:15589"/>
        <dbReference type="ChEBI" id="CHEBI:29806"/>
        <dbReference type="EC" id="4.2.1.2"/>
    </reaction>
</comment>
<name>A0AAQ3LBL5_9BACT</name>
<dbReference type="PRINTS" id="PR00145">
    <property type="entry name" value="ARGSUCLYASE"/>
</dbReference>
<dbReference type="PRINTS" id="PR00149">
    <property type="entry name" value="FUMRATELYASE"/>
</dbReference>
<sequence>MRIEKDSMGEMQVPEDALYGASTQRAVLNFPISGHRMPEAFIKGLGLVKFACATANEQLGRLSTEKAELIRRACEEVYEGKLSEHFPLDVFQTGSGTSSNMNLNEVVSNRACQYAGTPIASKDPIHPNDDVNMGQSSNDIVPTVLHVSLALAIKDKLVPALQHLHDELDAKAEAFKDIIKIGRTHLMDATPLSLGQEFSGYAAQVQKGVVRAQECVDRLEELAIGGTAVGTGINCHPEFPGKVCEILRERTGVGFREADNHFEAQAGRDDCVEVAGILTTIAVSLNKIASDIRLLGSGPRSGLGELLLPSTQPGSSIMPGKVNPVMSEMLVQVSIYVTAMGNMVAMCGRDGHFELNVTIPAIAHALHDSVEVLSNGAETFADKCVNGIQPNLEAIKNHVDRSLMLVTALNPYIGYDNAAKVAKAAFAEGKTLKEVLLEQKLMEEADIDKALDPRDMIHPKA</sequence>
<evidence type="ECO:0000259" key="6">
    <source>
        <dbReference type="Pfam" id="PF00206"/>
    </source>
</evidence>
<evidence type="ECO:0000313" key="8">
    <source>
        <dbReference type="EMBL" id="WOO40870.1"/>
    </source>
</evidence>
<dbReference type="HAMAP" id="MF_00743">
    <property type="entry name" value="FumaraseC"/>
    <property type="match status" value="1"/>
</dbReference>
<reference evidence="8 9" key="1">
    <citation type="submission" date="2023-10" db="EMBL/GenBank/DDBJ databases">
        <title>Rubellicoccus peritrichatus gen. nov., sp. nov., isolated from an algae of coral reef tank.</title>
        <authorList>
            <person name="Luo J."/>
        </authorList>
    </citation>
    <scope>NUCLEOTIDE SEQUENCE [LARGE SCALE GENOMIC DNA]</scope>
    <source>
        <strain evidence="8 9">CR14</strain>
    </source>
</reference>
<accession>A0AAQ3LBL5</accession>
<keyword evidence="2 5" id="KW-0963">Cytoplasm</keyword>
<dbReference type="EC" id="4.2.1.2" evidence="5"/>
<comment type="subcellular location">
    <subcellularLocation>
        <location evidence="5">Cytoplasm</location>
    </subcellularLocation>
</comment>
<dbReference type="FunFam" id="1.10.40.30:FF:000002">
    <property type="entry name" value="Fumarate hydratase class II"/>
    <property type="match status" value="1"/>
</dbReference>
<dbReference type="InterPro" id="IPR024083">
    <property type="entry name" value="Fumarase/histidase_N"/>
</dbReference>
<proteinExistence type="inferred from homology"/>
<dbReference type="RefSeq" id="WP_317833108.1">
    <property type="nucleotide sequence ID" value="NZ_CP136920.1"/>
</dbReference>
<feature type="binding site" description="in site B" evidence="5">
    <location>
        <begin position="126"/>
        <end position="129"/>
    </location>
    <ligand>
        <name>substrate</name>
    </ligand>
</feature>
<dbReference type="GO" id="GO:0006099">
    <property type="term" value="P:tricarboxylic acid cycle"/>
    <property type="evidence" value="ECO:0007669"/>
    <property type="project" value="UniProtKB-UniRule"/>
</dbReference>
<keyword evidence="3 5" id="KW-0816">Tricarboxylic acid cycle</keyword>
<dbReference type="GO" id="GO:0006106">
    <property type="term" value="P:fumarate metabolic process"/>
    <property type="evidence" value="ECO:0007669"/>
    <property type="project" value="InterPro"/>
</dbReference>
<dbReference type="Gene3D" id="1.20.200.10">
    <property type="entry name" value="Fumarase/aspartase (Central domain)"/>
    <property type="match status" value="1"/>
</dbReference>
<dbReference type="FunFam" id="1.20.200.10:FF:000001">
    <property type="entry name" value="Fumarate hydratase, mitochondrial"/>
    <property type="match status" value="1"/>
</dbReference>
<dbReference type="Gene3D" id="1.10.275.10">
    <property type="entry name" value="Fumarase/aspartase (N-terminal domain)"/>
    <property type="match status" value="1"/>
</dbReference>
<dbReference type="Pfam" id="PF00206">
    <property type="entry name" value="Lyase_1"/>
    <property type="match status" value="1"/>
</dbReference>
<comment type="function">
    <text evidence="5">Involved in the TCA cycle. Catalyzes the stereospecific interconversion of fumarate to L-malate.</text>
</comment>
<dbReference type="InterPro" id="IPR005677">
    <property type="entry name" value="Fum_hydII"/>
</dbReference>
<feature type="domain" description="Fumarase C C-terminal" evidence="7">
    <location>
        <begin position="405"/>
        <end position="458"/>
    </location>
</feature>
<dbReference type="Pfam" id="PF10415">
    <property type="entry name" value="FumaraseC_C"/>
    <property type="match status" value="1"/>
</dbReference>
<keyword evidence="4 5" id="KW-0456">Lyase</keyword>
<comment type="similarity">
    <text evidence="1 5">Belongs to the class-II fumarase/aspartase family. Fumarase subfamily.</text>
</comment>
<keyword evidence="9" id="KW-1185">Reference proteome</keyword>
<dbReference type="PANTHER" id="PTHR11444">
    <property type="entry name" value="ASPARTATEAMMONIA/ARGININOSUCCINATE/ADENYLOSUCCINATE LYASE"/>
    <property type="match status" value="1"/>
</dbReference>
<organism evidence="8 9">
    <name type="scientific">Rubellicoccus peritrichatus</name>
    <dbReference type="NCBI Taxonomy" id="3080537"/>
    <lineage>
        <taxon>Bacteria</taxon>
        <taxon>Pseudomonadati</taxon>
        <taxon>Verrucomicrobiota</taxon>
        <taxon>Opitutia</taxon>
        <taxon>Puniceicoccales</taxon>
        <taxon>Cerasicoccaceae</taxon>
        <taxon>Rubellicoccus</taxon>
    </lineage>
</organism>
<dbReference type="GO" id="GO:0005737">
    <property type="term" value="C:cytoplasm"/>
    <property type="evidence" value="ECO:0007669"/>
    <property type="project" value="UniProtKB-SubCell"/>
</dbReference>
<dbReference type="InterPro" id="IPR000362">
    <property type="entry name" value="Fumarate_lyase_fam"/>
</dbReference>
<comment type="pathway">
    <text evidence="5">Carbohydrate metabolism; tricarboxylic acid cycle; (S)-malate from fumarate: step 1/1.</text>
</comment>
<dbReference type="InterPro" id="IPR022761">
    <property type="entry name" value="Fumarate_lyase_N"/>
</dbReference>
<dbReference type="PROSITE" id="PS00163">
    <property type="entry name" value="FUMARATE_LYASES"/>
    <property type="match status" value="1"/>
</dbReference>
<feature type="domain" description="Fumarate lyase N-terminal" evidence="6">
    <location>
        <begin position="9"/>
        <end position="337"/>
    </location>
</feature>
<gene>
    <name evidence="5" type="primary">fumC</name>
    <name evidence="8" type="ORF">RZN69_19780</name>
</gene>
<evidence type="ECO:0000256" key="5">
    <source>
        <dbReference type="HAMAP-Rule" id="MF_00743"/>
    </source>
</evidence>
<dbReference type="Proteomes" id="UP001304300">
    <property type="component" value="Chromosome"/>
</dbReference>
<evidence type="ECO:0000313" key="9">
    <source>
        <dbReference type="Proteomes" id="UP001304300"/>
    </source>
</evidence>
<dbReference type="InterPro" id="IPR020557">
    <property type="entry name" value="Fumarate_lyase_CS"/>
</dbReference>
<comment type="subunit">
    <text evidence="5">Homotetramer.</text>
</comment>
<dbReference type="EMBL" id="CP136920">
    <property type="protein sequence ID" value="WOO40870.1"/>
    <property type="molecule type" value="Genomic_DNA"/>
</dbReference>
<evidence type="ECO:0000256" key="4">
    <source>
        <dbReference type="ARBA" id="ARBA00023239"/>
    </source>
</evidence>
<dbReference type="InterPro" id="IPR018951">
    <property type="entry name" value="Fumarase_C_C"/>
</dbReference>
<dbReference type="CDD" id="cd01362">
    <property type="entry name" value="Fumarase_classII"/>
    <property type="match status" value="1"/>
</dbReference>
<dbReference type="FunFam" id="1.10.275.10:FF:000001">
    <property type="entry name" value="Fumarate hydratase, mitochondrial"/>
    <property type="match status" value="1"/>
</dbReference>
<comment type="miscellaneous">
    <text evidence="5">There are 2 substrate-binding sites: the catalytic A site, and the non-catalytic B site that may play a role in the transfer of substrate or product between the active site and the solvent. Alternatively, the B site may bind allosteric effectors.</text>
</comment>
<feature type="active site" description="Proton donor/acceptor" evidence="5">
    <location>
        <position position="185"/>
    </location>
</feature>
<dbReference type="SUPFAM" id="SSF48557">
    <property type="entry name" value="L-aspartase-like"/>
    <property type="match status" value="1"/>
</dbReference>
<dbReference type="GO" id="GO:0004333">
    <property type="term" value="F:fumarate hydratase activity"/>
    <property type="evidence" value="ECO:0007669"/>
    <property type="project" value="UniProtKB-UniRule"/>
</dbReference>
<evidence type="ECO:0000256" key="2">
    <source>
        <dbReference type="ARBA" id="ARBA00022490"/>
    </source>
</evidence>
<feature type="binding site" evidence="5">
    <location>
        <position position="316"/>
    </location>
    <ligand>
        <name>substrate</name>
    </ligand>
</feature>
<dbReference type="NCBIfam" id="NF008909">
    <property type="entry name" value="PRK12273.1"/>
    <property type="match status" value="1"/>
</dbReference>
<feature type="active site" evidence="5">
    <location>
        <position position="315"/>
    </location>
</feature>
<dbReference type="AlphaFoldDB" id="A0AAQ3LBL5"/>
<dbReference type="Gene3D" id="1.10.40.30">
    <property type="entry name" value="Fumarase/aspartase (C-terminal domain)"/>
    <property type="match status" value="1"/>
</dbReference>
<feature type="binding site" evidence="5">
    <location>
        <begin position="321"/>
        <end position="323"/>
    </location>
    <ligand>
        <name>substrate</name>
    </ligand>
</feature>
<dbReference type="KEGG" id="puo:RZN69_19780"/>
<feature type="binding site" evidence="5">
    <location>
        <begin position="136"/>
        <end position="138"/>
    </location>
    <ligand>
        <name>substrate</name>
    </ligand>
</feature>
<feature type="binding site" evidence="5">
    <location>
        <begin position="95"/>
        <end position="97"/>
    </location>
    <ligand>
        <name>substrate</name>
    </ligand>
</feature>
<evidence type="ECO:0000259" key="7">
    <source>
        <dbReference type="Pfam" id="PF10415"/>
    </source>
</evidence>
<protein>
    <recommendedName>
        <fullName evidence="5">Fumarate hydratase class II</fullName>
        <shortName evidence="5">Fumarase C</shortName>
        <ecNumber evidence="5">4.2.1.2</ecNumber>
    </recommendedName>
    <alternativeName>
        <fullName evidence="5">Aerobic fumarase</fullName>
    </alternativeName>
    <alternativeName>
        <fullName evidence="5">Iron-independent fumarase</fullName>
    </alternativeName>
</protein>
<evidence type="ECO:0000256" key="3">
    <source>
        <dbReference type="ARBA" id="ARBA00022532"/>
    </source>
</evidence>
<evidence type="ECO:0000256" key="1">
    <source>
        <dbReference type="ARBA" id="ARBA00009084"/>
    </source>
</evidence>
<feature type="binding site" evidence="5">
    <location>
        <position position="184"/>
    </location>
    <ligand>
        <name>substrate</name>
    </ligand>
</feature>